<evidence type="ECO:0000256" key="2">
    <source>
        <dbReference type="ARBA" id="ARBA00023315"/>
    </source>
</evidence>
<dbReference type="GO" id="GO:0008999">
    <property type="term" value="F:protein-N-terminal-alanine acetyltransferase activity"/>
    <property type="evidence" value="ECO:0007669"/>
    <property type="project" value="TreeGrafter"/>
</dbReference>
<dbReference type="InterPro" id="IPR016181">
    <property type="entry name" value="Acyl_CoA_acyltransferase"/>
</dbReference>
<organism evidence="5 6">
    <name type="scientific">Kytococcus aerolatus</name>
    <dbReference type="NCBI Taxonomy" id="592308"/>
    <lineage>
        <taxon>Bacteria</taxon>
        <taxon>Bacillati</taxon>
        <taxon>Actinomycetota</taxon>
        <taxon>Actinomycetes</taxon>
        <taxon>Micrococcales</taxon>
        <taxon>Kytococcaceae</taxon>
        <taxon>Kytococcus</taxon>
    </lineage>
</organism>
<dbReference type="PANTHER" id="PTHR43792">
    <property type="entry name" value="GNAT FAMILY, PUTATIVE (AFU_ORTHOLOGUE AFUA_3G00765)-RELATED-RELATED"/>
    <property type="match status" value="1"/>
</dbReference>
<dbReference type="SUPFAM" id="SSF55729">
    <property type="entry name" value="Acyl-CoA N-acyltransferases (Nat)"/>
    <property type="match status" value="1"/>
</dbReference>
<dbReference type="Proteomes" id="UP000198122">
    <property type="component" value="Unassembled WGS sequence"/>
</dbReference>
<evidence type="ECO:0000256" key="3">
    <source>
        <dbReference type="ARBA" id="ARBA00038502"/>
    </source>
</evidence>
<sequence length="216" mass="23349">MAELPSTTPAHRLERRAGGLLARTLGPDDEAEYALAARLSAERVGRWNPSNPGDFRGRLAQQGDAGRMVLVRAEDPVGLGERCGLTPGRPGCDLAGRALHGVVARVNVLNIVRGRFQSAALGYDAMDPWAGTGLFTDALRLVVDLALAPQPEGFGLHRVEANVQPGNAASLRVLEKLGFRREGLIERMLYVPGLDGREAWRDHVHHAVTTEEWPSA</sequence>
<keyword evidence="6" id="KW-1185">Reference proteome</keyword>
<reference evidence="5 6" key="1">
    <citation type="submission" date="2017-06" db="EMBL/GenBank/DDBJ databases">
        <authorList>
            <person name="Kim H.J."/>
            <person name="Triplett B.A."/>
        </authorList>
    </citation>
    <scope>NUCLEOTIDE SEQUENCE [LARGE SCALE GENOMIC DNA]</scope>
    <source>
        <strain evidence="5 6">DSM 22179</strain>
    </source>
</reference>
<gene>
    <name evidence="5" type="ORF">SAMN05445756_1755</name>
</gene>
<evidence type="ECO:0000313" key="6">
    <source>
        <dbReference type="Proteomes" id="UP000198122"/>
    </source>
</evidence>
<evidence type="ECO:0000259" key="4">
    <source>
        <dbReference type="Pfam" id="PF13302"/>
    </source>
</evidence>
<keyword evidence="1 5" id="KW-0808">Transferase</keyword>
<keyword evidence="2" id="KW-0012">Acyltransferase</keyword>
<feature type="domain" description="N-acetyltransferase" evidence="4">
    <location>
        <begin position="23"/>
        <end position="180"/>
    </location>
</feature>
<dbReference type="InterPro" id="IPR000182">
    <property type="entry name" value="GNAT_dom"/>
</dbReference>
<evidence type="ECO:0000256" key="1">
    <source>
        <dbReference type="ARBA" id="ARBA00022679"/>
    </source>
</evidence>
<dbReference type="EMBL" id="FYEZ01000002">
    <property type="protein sequence ID" value="SNC72181.1"/>
    <property type="molecule type" value="Genomic_DNA"/>
</dbReference>
<dbReference type="GO" id="GO:0005737">
    <property type="term" value="C:cytoplasm"/>
    <property type="evidence" value="ECO:0007669"/>
    <property type="project" value="TreeGrafter"/>
</dbReference>
<protein>
    <submittedName>
        <fullName evidence="5">Ribosomal-protein-alanine N-acetyltransferase</fullName>
    </submittedName>
</protein>
<proteinExistence type="inferred from homology"/>
<name>A0A212U232_9MICO</name>
<dbReference type="InterPro" id="IPR051531">
    <property type="entry name" value="N-acetyltransferase"/>
</dbReference>
<evidence type="ECO:0000313" key="5">
    <source>
        <dbReference type="EMBL" id="SNC72181.1"/>
    </source>
</evidence>
<dbReference type="Gene3D" id="3.40.630.30">
    <property type="match status" value="1"/>
</dbReference>
<dbReference type="PANTHER" id="PTHR43792:SF8">
    <property type="entry name" value="[RIBOSOMAL PROTEIN US5]-ALANINE N-ACETYLTRANSFERASE"/>
    <property type="match status" value="1"/>
</dbReference>
<dbReference type="Pfam" id="PF13302">
    <property type="entry name" value="Acetyltransf_3"/>
    <property type="match status" value="1"/>
</dbReference>
<dbReference type="RefSeq" id="WP_200815105.1">
    <property type="nucleotide sequence ID" value="NZ_FYEZ01000002.1"/>
</dbReference>
<comment type="similarity">
    <text evidence="3">Belongs to the acetyltransferase family. RimJ subfamily.</text>
</comment>
<accession>A0A212U232</accession>
<dbReference type="AlphaFoldDB" id="A0A212U232"/>